<keyword evidence="20" id="KW-1185">Reference proteome</keyword>
<comment type="pathway">
    <text evidence="3">Protein modification; protein ubiquitination.</text>
</comment>
<dbReference type="GO" id="GO:0008270">
    <property type="term" value="F:zinc ion binding"/>
    <property type="evidence" value="ECO:0007669"/>
    <property type="project" value="UniProtKB-KW"/>
</dbReference>
<evidence type="ECO:0000256" key="13">
    <source>
        <dbReference type="ARBA" id="ARBA00024209"/>
    </source>
</evidence>
<evidence type="ECO:0000256" key="14">
    <source>
        <dbReference type="PROSITE-ProRule" id="PRU00175"/>
    </source>
</evidence>
<dbReference type="PANTHER" id="PTHR14155:SF561">
    <property type="entry name" value="RING-TYPE DOMAIN-CONTAINING PROTEIN"/>
    <property type="match status" value="1"/>
</dbReference>
<comment type="similarity">
    <text evidence="13">Belongs to the RING-type zinc finger family. ATL subfamily.</text>
</comment>
<dbReference type="InterPro" id="IPR053238">
    <property type="entry name" value="RING-H2_zinc_finger"/>
</dbReference>
<keyword evidence="17" id="KW-0732">Signal</keyword>
<dbReference type="GO" id="GO:0061630">
    <property type="term" value="F:ubiquitin protein ligase activity"/>
    <property type="evidence" value="ECO:0007669"/>
    <property type="project" value="UniProtKB-EC"/>
</dbReference>
<evidence type="ECO:0000256" key="12">
    <source>
        <dbReference type="ARBA" id="ARBA00023136"/>
    </source>
</evidence>
<dbReference type="eggNOG" id="KOG0800">
    <property type="taxonomic scope" value="Eukaryota"/>
</dbReference>
<evidence type="ECO:0000256" key="9">
    <source>
        <dbReference type="ARBA" id="ARBA00022786"/>
    </source>
</evidence>
<evidence type="ECO:0000256" key="5">
    <source>
        <dbReference type="ARBA" id="ARBA00022679"/>
    </source>
</evidence>
<evidence type="ECO:0000313" key="19">
    <source>
        <dbReference type="EnsemblPlants" id="LPERR03G17260.1"/>
    </source>
</evidence>
<keyword evidence="6 16" id="KW-0812">Transmembrane</keyword>
<evidence type="ECO:0000256" key="3">
    <source>
        <dbReference type="ARBA" id="ARBA00004906"/>
    </source>
</evidence>
<keyword evidence="12 16" id="KW-0472">Membrane</keyword>
<comment type="catalytic activity">
    <reaction evidence="1">
        <text>S-ubiquitinyl-[E2 ubiquitin-conjugating enzyme]-L-cysteine + [acceptor protein]-L-lysine = [E2 ubiquitin-conjugating enzyme]-L-cysteine + N(6)-ubiquitinyl-[acceptor protein]-L-lysine.</text>
        <dbReference type="EC" id="2.3.2.27"/>
    </reaction>
</comment>
<feature type="signal peptide" evidence="17">
    <location>
        <begin position="1"/>
        <end position="33"/>
    </location>
</feature>
<name>A0A0D9VUU4_9ORYZ</name>
<dbReference type="InterPro" id="IPR013083">
    <property type="entry name" value="Znf_RING/FYVE/PHD"/>
</dbReference>
<accession>A0A0D9VUU4</accession>
<dbReference type="CDD" id="cd16461">
    <property type="entry name" value="RING-H2_EL5-like"/>
    <property type="match status" value="1"/>
</dbReference>
<dbReference type="Pfam" id="PF13639">
    <property type="entry name" value="zf-RING_2"/>
    <property type="match status" value="1"/>
</dbReference>
<evidence type="ECO:0000313" key="20">
    <source>
        <dbReference type="Proteomes" id="UP000032180"/>
    </source>
</evidence>
<reference evidence="20" key="2">
    <citation type="submission" date="2013-12" db="EMBL/GenBank/DDBJ databases">
        <authorList>
            <person name="Yu Y."/>
            <person name="Lee S."/>
            <person name="de Baynast K."/>
            <person name="Wissotski M."/>
            <person name="Liu L."/>
            <person name="Talag J."/>
            <person name="Goicoechea J."/>
            <person name="Angelova A."/>
            <person name="Jetty R."/>
            <person name="Kudrna D."/>
            <person name="Golser W."/>
            <person name="Rivera L."/>
            <person name="Zhang J."/>
            <person name="Wing R."/>
        </authorList>
    </citation>
    <scope>NUCLEOTIDE SEQUENCE</scope>
</reference>
<evidence type="ECO:0000256" key="11">
    <source>
        <dbReference type="ARBA" id="ARBA00022989"/>
    </source>
</evidence>
<feature type="chain" id="PRO_5002348374" description="RING-type E3 ubiquitin transferase" evidence="17">
    <location>
        <begin position="34"/>
        <end position="425"/>
    </location>
</feature>
<proteinExistence type="inferred from homology"/>
<evidence type="ECO:0000256" key="7">
    <source>
        <dbReference type="ARBA" id="ARBA00022723"/>
    </source>
</evidence>
<dbReference type="STRING" id="77586.A0A0D9VUU4"/>
<evidence type="ECO:0000259" key="18">
    <source>
        <dbReference type="PROSITE" id="PS50089"/>
    </source>
</evidence>
<dbReference type="Gramene" id="LPERR03G17260.1">
    <property type="protein sequence ID" value="LPERR03G17260.1"/>
    <property type="gene ID" value="LPERR03G17260"/>
</dbReference>
<evidence type="ECO:0000256" key="15">
    <source>
        <dbReference type="SAM" id="MobiDB-lite"/>
    </source>
</evidence>
<dbReference type="Proteomes" id="UP000032180">
    <property type="component" value="Chromosome 3"/>
</dbReference>
<feature type="transmembrane region" description="Helical" evidence="16">
    <location>
        <begin position="72"/>
        <end position="91"/>
    </location>
</feature>
<evidence type="ECO:0000256" key="2">
    <source>
        <dbReference type="ARBA" id="ARBA00004167"/>
    </source>
</evidence>
<dbReference type="HOGENOM" id="CLU_055354_0_0_1"/>
<dbReference type="SUPFAM" id="SSF57850">
    <property type="entry name" value="RING/U-box"/>
    <property type="match status" value="1"/>
</dbReference>
<feature type="domain" description="RING-type" evidence="18">
    <location>
        <begin position="172"/>
        <end position="215"/>
    </location>
</feature>
<evidence type="ECO:0000256" key="17">
    <source>
        <dbReference type="SAM" id="SignalP"/>
    </source>
</evidence>
<sequence length="425" mass="43567">MAPTSPATPTCHRRPFVVILLLQLASITRPASSQLFTPPPGANVAGAFSPPAADAAAAAAGGSAGFNVATSLLFVGVVISLFLLGFFSAYIRRCSEAATAAHRRGGAGAGAGAATHASAAVAAAAAAAFASAAAGNGGRRRAGLHAAAMDALPVLTYATARAVKAGRGALECAVCLAEFADDGEKLRLLPGCCHVFHSACIDVWLAAHVTCPVCRADLADPSVAAAGHVLAADLAAQAELTTTPNHHTVVNVDESTLGKDSLSPLTDQQLPPETAEERVDRYTLRLPERLKREIEEAKLLRRSVSAVTAPAAASSGRWASRTMSAARPSRRWSALLRALSGPRWSDTDGGRRVAPLQTLAAGGEGDDDVEVVVVRGGDAAGAADMEKYYAHSLTFAGFVIDGDVAAGDWNPEVFQVSTAVPAPQR</sequence>
<reference evidence="19" key="3">
    <citation type="submission" date="2015-04" db="UniProtKB">
        <authorList>
            <consortium name="EnsemblPlants"/>
        </authorList>
    </citation>
    <scope>IDENTIFICATION</scope>
</reference>
<evidence type="ECO:0000256" key="8">
    <source>
        <dbReference type="ARBA" id="ARBA00022771"/>
    </source>
</evidence>
<dbReference type="PROSITE" id="PS50089">
    <property type="entry name" value="ZF_RING_2"/>
    <property type="match status" value="1"/>
</dbReference>
<keyword evidence="7" id="KW-0479">Metal-binding</keyword>
<dbReference type="FunFam" id="3.30.40.10:FF:000187">
    <property type="entry name" value="E3 ubiquitin-protein ligase ATL6"/>
    <property type="match status" value="1"/>
</dbReference>
<keyword evidence="8 14" id="KW-0863">Zinc-finger</keyword>
<evidence type="ECO:0000256" key="16">
    <source>
        <dbReference type="SAM" id="Phobius"/>
    </source>
</evidence>
<organism evidence="19 20">
    <name type="scientific">Leersia perrieri</name>
    <dbReference type="NCBI Taxonomy" id="77586"/>
    <lineage>
        <taxon>Eukaryota</taxon>
        <taxon>Viridiplantae</taxon>
        <taxon>Streptophyta</taxon>
        <taxon>Embryophyta</taxon>
        <taxon>Tracheophyta</taxon>
        <taxon>Spermatophyta</taxon>
        <taxon>Magnoliopsida</taxon>
        <taxon>Liliopsida</taxon>
        <taxon>Poales</taxon>
        <taxon>Poaceae</taxon>
        <taxon>BOP clade</taxon>
        <taxon>Oryzoideae</taxon>
        <taxon>Oryzeae</taxon>
        <taxon>Oryzinae</taxon>
        <taxon>Leersia</taxon>
    </lineage>
</organism>
<reference evidence="19 20" key="1">
    <citation type="submission" date="2012-08" db="EMBL/GenBank/DDBJ databases">
        <title>Oryza genome evolution.</title>
        <authorList>
            <person name="Wing R.A."/>
        </authorList>
    </citation>
    <scope>NUCLEOTIDE SEQUENCE</scope>
</reference>
<keyword evidence="11 16" id="KW-1133">Transmembrane helix</keyword>
<keyword evidence="9" id="KW-0833">Ubl conjugation pathway</keyword>
<dbReference type="InterPro" id="IPR001841">
    <property type="entry name" value="Znf_RING"/>
</dbReference>
<dbReference type="EnsemblPlants" id="LPERR03G17260.1">
    <property type="protein sequence ID" value="LPERR03G17260.1"/>
    <property type="gene ID" value="LPERR03G17260"/>
</dbReference>
<keyword evidence="10" id="KW-0862">Zinc</keyword>
<dbReference type="EC" id="2.3.2.27" evidence="4"/>
<dbReference type="Gene3D" id="3.30.40.10">
    <property type="entry name" value="Zinc/RING finger domain, C3HC4 (zinc finger)"/>
    <property type="match status" value="1"/>
</dbReference>
<evidence type="ECO:0000256" key="10">
    <source>
        <dbReference type="ARBA" id="ARBA00022833"/>
    </source>
</evidence>
<feature type="region of interest" description="Disordered" evidence="15">
    <location>
        <begin position="256"/>
        <end position="277"/>
    </location>
</feature>
<dbReference type="PANTHER" id="PTHR14155">
    <property type="entry name" value="RING FINGER DOMAIN-CONTAINING"/>
    <property type="match status" value="1"/>
</dbReference>
<evidence type="ECO:0000256" key="4">
    <source>
        <dbReference type="ARBA" id="ARBA00012483"/>
    </source>
</evidence>
<comment type="subcellular location">
    <subcellularLocation>
        <location evidence="2">Membrane</location>
        <topology evidence="2">Single-pass membrane protein</topology>
    </subcellularLocation>
</comment>
<evidence type="ECO:0000256" key="6">
    <source>
        <dbReference type="ARBA" id="ARBA00022692"/>
    </source>
</evidence>
<dbReference type="SMART" id="SM00184">
    <property type="entry name" value="RING"/>
    <property type="match status" value="1"/>
</dbReference>
<protein>
    <recommendedName>
        <fullName evidence="4">RING-type E3 ubiquitin transferase</fullName>
        <ecNumber evidence="4">2.3.2.27</ecNumber>
    </recommendedName>
</protein>
<evidence type="ECO:0000256" key="1">
    <source>
        <dbReference type="ARBA" id="ARBA00000900"/>
    </source>
</evidence>
<dbReference type="GO" id="GO:0016020">
    <property type="term" value="C:membrane"/>
    <property type="evidence" value="ECO:0007669"/>
    <property type="project" value="UniProtKB-SubCell"/>
</dbReference>
<dbReference type="AlphaFoldDB" id="A0A0D9VUU4"/>
<keyword evidence="5" id="KW-0808">Transferase</keyword>